<gene>
    <name evidence="4" type="ORF">XDN619_LOCUS2346</name>
</gene>
<reference evidence="4" key="1">
    <citation type="submission" date="2021-02" db="EMBL/GenBank/DDBJ databases">
        <authorList>
            <person name="Nowell W R."/>
        </authorList>
    </citation>
    <scope>NUCLEOTIDE SEQUENCE</scope>
</reference>
<dbReference type="InterPro" id="IPR000477">
    <property type="entry name" value="RT_dom"/>
</dbReference>
<feature type="region of interest" description="Disordered" evidence="2">
    <location>
        <begin position="1"/>
        <end position="22"/>
    </location>
</feature>
<comment type="caution">
    <text evidence="4">The sequence shown here is derived from an EMBL/GenBank/DDBJ whole genome shotgun (WGS) entry which is preliminary data.</text>
</comment>
<dbReference type="PANTHER" id="PTHR21301:SF10">
    <property type="entry name" value="REVERSE TRANSCRIPTASE DOMAIN-CONTAINING PROTEIN"/>
    <property type="match status" value="1"/>
</dbReference>
<feature type="compositionally biased region" description="Polar residues" evidence="2">
    <location>
        <begin position="1"/>
        <end position="11"/>
    </location>
</feature>
<feature type="compositionally biased region" description="Low complexity" evidence="2">
    <location>
        <begin position="447"/>
        <end position="456"/>
    </location>
</feature>
<evidence type="ECO:0000313" key="5">
    <source>
        <dbReference type="Proteomes" id="UP000663887"/>
    </source>
</evidence>
<keyword evidence="1" id="KW-0175">Coiled coil</keyword>
<feature type="domain" description="Reverse transcriptase" evidence="3">
    <location>
        <begin position="1146"/>
        <end position="1395"/>
    </location>
</feature>
<protein>
    <recommendedName>
        <fullName evidence="3">Reverse transcriptase domain-containing protein</fullName>
    </recommendedName>
</protein>
<dbReference type="PROSITE" id="PS50878">
    <property type="entry name" value="RT_POL"/>
    <property type="match status" value="1"/>
</dbReference>
<feature type="region of interest" description="Disordered" evidence="2">
    <location>
        <begin position="432"/>
        <end position="456"/>
    </location>
</feature>
<dbReference type="PANTHER" id="PTHR21301">
    <property type="entry name" value="REVERSE TRANSCRIPTASE"/>
    <property type="match status" value="1"/>
</dbReference>
<evidence type="ECO:0000256" key="1">
    <source>
        <dbReference type="SAM" id="Coils"/>
    </source>
</evidence>
<dbReference type="SUPFAM" id="SSF52266">
    <property type="entry name" value="SGNH hydrolase"/>
    <property type="match status" value="1"/>
</dbReference>
<feature type="compositionally biased region" description="Pro residues" evidence="2">
    <location>
        <begin position="607"/>
        <end position="621"/>
    </location>
</feature>
<proteinExistence type="predicted"/>
<evidence type="ECO:0000259" key="3">
    <source>
        <dbReference type="PROSITE" id="PS50878"/>
    </source>
</evidence>
<feature type="region of interest" description="Disordered" evidence="2">
    <location>
        <begin position="84"/>
        <end position="104"/>
    </location>
</feature>
<evidence type="ECO:0000313" key="4">
    <source>
        <dbReference type="EMBL" id="CAF1980519.1"/>
    </source>
</evidence>
<feature type="coiled-coil region" evidence="1">
    <location>
        <begin position="910"/>
        <end position="937"/>
    </location>
</feature>
<accession>A0A816MCU6</accession>
<name>A0A816MCU6_9BILA</name>
<feature type="region of interest" description="Disordered" evidence="2">
    <location>
        <begin position="586"/>
        <end position="645"/>
    </location>
</feature>
<organism evidence="4 5">
    <name type="scientific">Rotaria magnacalcarata</name>
    <dbReference type="NCBI Taxonomy" id="392030"/>
    <lineage>
        <taxon>Eukaryota</taxon>
        <taxon>Metazoa</taxon>
        <taxon>Spiralia</taxon>
        <taxon>Gnathifera</taxon>
        <taxon>Rotifera</taxon>
        <taxon>Eurotatoria</taxon>
        <taxon>Bdelloidea</taxon>
        <taxon>Philodinida</taxon>
        <taxon>Philodinidae</taxon>
        <taxon>Rotaria</taxon>
    </lineage>
</organism>
<feature type="compositionally biased region" description="Polar residues" evidence="2">
    <location>
        <begin position="91"/>
        <end position="104"/>
    </location>
</feature>
<evidence type="ECO:0000256" key="2">
    <source>
        <dbReference type="SAM" id="MobiDB-lite"/>
    </source>
</evidence>
<dbReference type="Proteomes" id="UP000663887">
    <property type="component" value="Unassembled WGS sequence"/>
</dbReference>
<sequence length="1395" mass="163829">MNIHFNNQNINHRPAHMSATRPPPLTTTSYIHLRPCINTKPNLYGAAQRKHSYPYRKFQTGSTTTFSGYTNISNYHNKNNYREQRQHNTNDNDNNMIHSKSLNSKKIPSLMSFDVFQKPPRKNRRKIQHVEQYKQQALLHQHDTNRHDDENTNNNNYNMNVNQQRISSSTRSLEKFNGLILSDSMCRYVRPDKVSSNNIEIKISFESGCDCSKMLKFLEQQQIDQTSIFQADFVLFSLCTNDVANLGPNLALQNCRVLIERVKEMFPRLKLIGWLALSPRSKPSKLFNSVVIDQIYCEFNQRLQMLSKELNIEMINANLQHQHMHYDGLHPSLQSGRDLIEKAIYNWFMRKTKEFSNPSIHYHTTTNNQPINYNTTDKRNYIRHHYNNENTHENNNNNTHNNRNYRITTNHNNYYNSTDATTRTSYRHHHNHPITTINKNTNDDNKSYTNNNNNKNKNYALKRKENLNNVPSKSLLSHYPHFLRHKDEFFRKVTIPAELEEKKEDIFLLSNIHFQTEYFQSEAKKWKIYMTAASIKKPVEQIKPMEIVIEEKIDDLPIARPSPTGLARHPAPLDFSDFSDLPEIFDEWLPAPTPGQKRKLGHRQDNPPTPPSPRLPPPPIIPRKTLPPRNSNVPLVGGSLPPSPINDTVNNYQKQRQYSFNTLFPSSRSDEKETTESPNIIPATVNTPSMIISPIRKSTPELLIKSPSVIPKNSNNNITSDKTYNFAILPIECRYYFKQTRQRCTFETIRIHQNFLQNKYETLDSERETKLHSSFDKQVWTQVVNFIKNILEKTLESKKKDDERRLDNLRLDQIREEATLEIKKIASSSEQQYIYELQEKFKRTLDLKLQYDKLEKRFVENMPPPSLNVFDKLELHAKELRPDNNQLKSLRERWKNVLRKTKLDLTTLMREGKIIEMEEATREYDELLNKLSDRLREAYNAICHGVCNERKLVYALSHHHPGFPKSKLHPHFSRINFPPQANNKAALLRETESRILNLGPKFVPPAPEQVLERLPNEIRQMKEKVSTAWRRVTKTIGRQPPIVEKFCKRIEDEIRKTVATEAPSDPALKPAIAFFRKIQKKNNIIFRQTDKSKVFHTDTRENYVKKSEIYMNKTNAYIEIQSSPLKEMIEKTDKFLRSLVSSKRIPQSLLDKLRPSLTESELPHLYYNPKDHKIGEPLRPIVSGMQSPLTKISSFLDRHIRPLFDRHTPYSISDSMIFLRRLQEFKTTNETNIYTFDITDMYTMIPQRESVLAVCEFLGTYGYKKVCGLSINTIKDLFIHVLENSYFVLQLPGLKPKYYRQTRGGAMGSACTQVLADIYIRKWEREFLQEQLRQHELYFRFRDDTFFTSRRLPEQIEKSLKEMIPRLKLIGWLALSPRSKPSKLFNSQNKKIEFL</sequence>
<dbReference type="EMBL" id="CAJNRG010000110">
    <property type="protein sequence ID" value="CAF1980519.1"/>
    <property type="molecule type" value="Genomic_DNA"/>
</dbReference>